<keyword evidence="16" id="KW-1185">Reference proteome</keyword>
<evidence type="ECO:0000256" key="12">
    <source>
        <dbReference type="SAM" id="Phobius"/>
    </source>
</evidence>
<evidence type="ECO:0000256" key="9">
    <source>
        <dbReference type="ARBA" id="ARBA00022989"/>
    </source>
</evidence>
<dbReference type="Gene3D" id="3.30.565.10">
    <property type="entry name" value="Histidine kinase-like ATPase, C-terminal domain"/>
    <property type="match status" value="1"/>
</dbReference>
<keyword evidence="2" id="KW-1003">Cell membrane</keyword>
<sequence>MKKKFFFKRVAIYLGMMLLPMTLLFTAFCVLNLRTIDRDLKRQGRQTVDAVDVNFDLVLSNVLYQNDLLTSTTRMNLSLKRILSQSEMAYGDAVNIDSLLAILRSIKDSHEYVESIYLYTDGAARYFSSDKGIHTIDDSADSSWLDVYREIAKDSSSYIAPREISLGADQVIPVLSIYKRLLLQKGCIVVNIDVAKLEEILAKQISGHEETIYLVNRDGDVLAEQSVGSGGNGDRKYFARLKEQYGEGWQEYLKGMDGTWVRTQNGTCLLSVGSYDAMEVYYVSAISSKARTESIFAMLQSFLAFLVLDLCVVVFLAYLTTKRSFDQISYMISVFNEAEKGLPVAKPENSNRDEYDVIMNNIIYLFLNTNHLNAQLKENEYKREHAEMMALQLQINPHFLFNTLQTVDMEVRKQGASPEEVSTIIRCVSDILKYALSDPGEPVTVEEEIQYLKKYAAIQKFRFGDQFIIYYEVDDEVMDAAVFRLFLQPLVENSLLHGIRGSKQKGYVKVSIQKRGERLRCCVMDTGTGMTREEKAGLESRFSSDETGGIGLANLYRRLVLRYGEESALRVWSKKGMGTAVSFYIPCEKMKV</sequence>
<dbReference type="PANTHER" id="PTHR34220">
    <property type="entry name" value="SENSOR HISTIDINE KINASE YPDA"/>
    <property type="match status" value="1"/>
</dbReference>
<dbReference type="GO" id="GO:0000155">
    <property type="term" value="F:phosphorelay sensor kinase activity"/>
    <property type="evidence" value="ECO:0007669"/>
    <property type="project" value="InterPro"/>
</dbReference>
<feature type="domain" description="Histidine kinase/HSP90-like ATPase" evidence="13">
    <location>
        <begin position="486"/>
        <end position="588"/>
    </location>
</feature>
<evidence type="ECO:0000256" key="1">
    <source>
        <dbReference type="ARBA" id="ARBA00004651"/>
    </source>
</evidence>
<comment type="subcellular location">
    <subcellularLocation>
        <location evidence="1">Cell membrane</location>
        <topology evidence="1">Multi-pass membrane protein</topology>
    </subcellularLocation>
</comment>
<dbReference type="Pfam" id="PF02518">
    <property type="entry name" value="HATPase_c"/>
    <property type="match status" value="1"/>
</dbReference>
<evidence type="ECO:0000256" key="4">
    <source>
        <dbReference type="ARBA" id="ARBA00022679"/>
    </source>
</evidence>
<keyword evidence="10" id="KW-0902">Two-component regulatory system</keyword>
<dbReference type="InterPro" id="IPR036890">
    <property type="entry name" value="HATPase_C_sf"/>
</dbReference>
<dbReference type="PANTHER" id="PTHR34220:SF11">
    <property type="entry name" value="SENSOR PROTEIN KINASE HPTS"/>
    <property type="match status" value="1"/>
</dbReference>
<dbReference type="GO" id="GO:0005886">
    <property type="term" value="C:plasma membrane"/>
    <property type="evidence" value="ECO:0007669"/>
    <property type="project" value="UniProtKB-SubCell"/>
</dbReference>
<evidence type="ECO:0000256" key="7">
    <source>
        <dbReference type="ARBA" id="ARBA00022777"/>
    </source>
</evidence>
<evidence type="ECO:0000256" key="5">
    <source>
        <dbReference type="ARBA" id="ARBA00022692"/>
    </source>
</evidence>
<proteinExistence type="predicted"/>
<dbReference type="InterPro" id="IPR003594">
    <property type="entry name" value="HATPase_dom"/>
</dbReference>
<dbReference type="SUPFAM" id="SSF55874">
    <property type="entry name" value="ATPase domain of HSP90 chaperone/DNA topoisomerase II/histidine kinase"/>
    <property type="match status" value="1"/>
</dbReference>
<evidence type="ECO:0000256" key="6">
    <source>
        <dbReference type="ARBA" id="ARBA00022741"/>
    </source>
</evidence>
<comment type="caution">
    <text evidence="15">The sequence shown here is derived from an EMBL/GenBank/DDBJ whole genome shotgun (WGS) entry which is preliminary data.</text>
</comment>
<evidence type="ECO:0000256" key="2">
    <source>
        <dbReference type="ARBA" id="ARBA00022475"/>
    </source>
</evidence>
<evidence type="ECO:0000256" key="3">
    <source>
        <dbReference type="ARBA" id="ARBA00022553"/>
    </source>
</evidence>
<dbReference type="InterPro" id="IPR050640">
    <property type="entry name" value="Bact_2-comp_sensor_kinase"/>
</dbReference>
<name>A0A2V3YHU0_9FIRM</name>
<dbReference type="GO" id="GO:0005524">
    <property type="term" value="F:ATP binding"/>
    <property type="evidence" value="ECO:0007669"/>
    <property type="project" value="UniProtKB-KW"/>
</dbReference>
<evidence type="ECO:0000256" key="10">
    <source>
        <dbReference type="ARBA" id="ARBA00023012"/>
    </source>
</evidence>
<evidence type="ECO:0000256" key="8">
    <source>
        <dbReference type="ARBA" id="ARBA00022840"/>
    </source>
</evidence>
<keyword evidence="5 12" id="KW-0812">Transmembrane</keyword>
<evidence type="ECO:0000259" key="14">
    <source>
        <dbReference type="Pfam" id="PF06580"/>
    </source>
</evidence>
<keyword evidence="4" id="KW-0808">Transferase</keyword>
<dbReference type="EMBL" id="QJKD01000001">
    <property type="protein sequence ID" value="PXX57180.1"/>
    <property type="molecule type" value="Genomic_DNA"/>
</dbReference>
<protein>
    <submittedName>
        <fullName evidence="15">Histidine kinase/DNA gyrase B/HSP90-like ATPase</fullName>
    </submittedName>
</protein>
<keyword evidence="7 15" id="KW-0418">Kinase</keyword>
<dbReference type="Pfam" id="PF06580">
    <property type="entry name" value="His_kinase"/>
    <property type="match status" value="1"/>
</dbReference>
<keyword evidence="3" id="KW-0597">Phosphoprotein</keyword>
<feature type="domain" description="Signal transduction histidine kinase internal region" evidence="14">
    <location>
        <begin position="386"/>
        <end position="467"/>
    </location>
</feature>
<evidence type="ECO:0000256" key="11">
    <source>
        <dbReference type="ARBA" id="ARBA00023136"/>
    </source>
</evidence>
<dbReference type="AlphaFoldDB" id="A0A2V3YHU0"/>
<evidence type="ECO:0000313" key="16">
    <source>
        <dbReference type="Proteomes" id="UP000248057"/>
    </source>
</evidence>
<evidence type="ECO:0000313" key="15">
    <source>
        <dbReference type="EMBL" id="PXX57180.1"/>
    </source>
</evidence>
<dbReference type="InterPro" id="IPR010559">
    <property type="entry name" value="Sig_transdc_His_kin_internal"/>
</dbReference>
<keyword evidence="9 12" id="KW-1133">Transmembrane helix</keyword>
<dbReference type="RefSeq" id="WP_110321455.1">
    <property type="nucleotide sequence ID" value="NZ_QJKD01000001.1"/>
</dbReference>
<feature type="transmembrane region" description="Helical" evidence="12">
    <location>
        <begin position="295"/>
        <end position="319"/>
    </location>
</feature>
<organism evidence="15 16">
    <name type="scientific">Hungatella effluvii</name>
    <dbReference type="NCBI Taxonomy" id="1096246"/>
    <lineage>
        <taxon>Bacteria</taxon>
        <taxon>Bacillati</taxon>
        <taxon>Bacillota</taxon>
        <taxon>Clostridia</taxon>
        <taxon>Lachnospirales</taxon>
        <taxon>Lachnospiraceae</taxon>
        <taxon>Hungatella</taxon>
    </lineage>
</organism>
<keyword evidence="6" id="KW-0547">Nucleotide-binding</keyword>
<feature type="transmembrane region" description="Helical" evidence="12">
    <location>
        <begin position="12"/>
        <end position="33"/>
    </location>
</feature>
<keyword evidence="8" id="KW-0067">ATP-binding</keyword>
<dbReference type="Proteomes" id="UP000248057">
    <property type="component" value="Unassembled WGS sequence"/>
</dbReference>
<accession>A0A2V3YHU0</accession>
<evidence type="ECO:0000259" key="13">
    <source>
        <dbReference type="Pfam" id="PF02518"/>
    </source>
</evidence>
<dbReference type="GeneID" id="86059833"/>
<reference evidence="15 16" key="1">
    <citation type="submission" date="2018-05" db="EMBL/GenBank/DDBJ databases">
        <title>Genomic Encyclopedia of Type Strains, Phase IV (KMG-IV): sequencing the most valuable type-strain genomes for metagenomic binning, comparative biology and taxonomic classification.</title>
        <authorList>
            <person name="Goeker M."/>
        </authorList>
    </citation>
    <scope>NUCLEOTIDE SEQUENCE [LARGE SCALE GENOMIC DNA]</scope>
    <source>
        <strain evidence="15 16">DSM 24995</strain>
    </source>
</reference>
<gene>
    <name evidence="15" type="ORF">DFR60_101488</name>
</gene>
<keyword evidence="11 12" id="KW-0472">Membrane</keyword>